<protein>
    <recommendedName>
        <fullName evidence="4 6">50S ribosomal protein L17</fullName>
    </recommendedName>
</protein>
<dbReference type="EMBL" id="CP002351">
    <property type="protein sequence ID" value="AEH50800.1"/>
    <property type="molecule type" value="Genomic_DNA"/>
</dbReference>
<keyword evidence="3 5" id="KW-0687">Ribonucleoprotein</keyword>
<evidence type="ECO:0000256" key="1">
    <source>
        <dbReference type="ARBA" id="ARBA00008777"/>
    </source>
</evidence>
<dbReference type="GO" id="GO:0006412">
    <property type="term" value="P:translation"/>
    <property type="evidence" value="ECO:0007669"/>
    <property type="project" value="InterPro"/>
</dbReference>
<dbReference type="NCBIfam" id="TIGR00059">
    <property type="entry name" value="L17"/>
    <property type="match status" value="1"/>
</dbReference>
<dbReference type="PANTHER" id="PTHR14413">
    <property type="entry name" value="RIBOSOMAL PROTEIN L17"/>
    <property type="match status" value="1"/>
</dbReference>
<dbReference type="Pfam" id="PF01196">
    <property type="entry name" value="Ribosomal_L17"/>
    <property type="match status" value="1"/>
</dbReference>
<dbReference type="PATRIC" id="fig|688269.3.peg.739"/>
<proteinExistence type="inferred from homology"/>
<evidence type="ECO:0000313" key="8">
    <source>
        <dbReference type="Proteomes" id="UP000006804"/>
    </source>
</evidence>
<gene>
    <name evidence="7" type="ORF">Theth_0715</name>
</gene>
<dbReference type="STRING" id="688269.Theth_0715"/>
<comment type="similarity">
    <text evidence="1 5">Belongs to the bacterial ribosomal protein bL17 family.</text>
</comment>
<sequence>MRHRMLRTKIGHYKSHGLSIIRNQMRELIEHGSIITTVKKAKVVRIYFEKLMTKAIKANQASDKATQVALRRQIYRHLQDRRLVNKLVDEIAKEVGRTSGFTRIVRIGTRRGDAAEMALIQIVTSKEE</sequence>
<keyword evidence="2 5" id="KW-0689">Ribosomal protein</keyword>
<dbReference type="InterPro" id="IPR000456">
    <property type="entry name" value="Ribosomal_bL17"/>
</dbReference>
<dbReference type="OrthoDB" id="9809073at2"/>
<dbReference type="AlphaFoldDB" id="F7YX37"/>
<evidence type="ECO:0000256" key="6">
    <source>
        <dbReference type="RuleBase" id="RU000661"/>
    </source>
</evidence>
<dbReference type="HOGENOM" id="CLU_074407_2_0_0"/>
<accession>F7YX37</accession>
<dbReference type="GO" id="GO:0022625">
    <property type="term" value="C:cytosolic large ribosomal subunit"/>
    <property type="evidence" value="ECO:0007669"/>
    <property type="project" value="TreeGrafter"/>
</dbReference>
<reference evidence="7 8" key="1">
    <citation type="submission" date="2010-11" db="EMBL/GenBank/DDBJ databases">
        <title>The complete genome of Thermotoga thermarum DSM 5069.</title>
        <authorList>
            <consortium name="US DOE Joint Genome Institute (JGI-PGF)"/>
            <person name="Lucas S."/>
            <person name="Copeland A."/>
            <person name="Lapidus A."/>
            <person name="Bruce D."/>
            <person name="Goodwin L."/>
            <person name="Pitluck S."/>
            <person name="Kyrpides N."/>
            <person name="Mavromatis K."/>
            <person name="Ivanova N."/>
            <person name="Zeytun A."/>
            <person name="Brettin T."/>
            <person name="Detter J.C."/>
            <person name="Tapia R."/>
            <person name="Han C."/>
            <person name="Land M."/>
            <person name="Hauser L."/>
            <person name="Markowitz V."/>
            <person name="Cheng J.-F."/>
            <person name="Hugenholtz P."/>
            <person name="Woyke T."/>
            <person name="Wu D."/>
            <person name="Spring S."/>
            <person name="Schroeder M."/>
            <person name="Brambilla E."/>
            <person name="Klenk H.-P."/>
            <person name="Eisen J.A."/>
        </authorList>
    </citation>
    <scope>NUCLEOTIDE SEQUENCE [LARGE SCALE GENOMIC DNA]</scope>
    <source>
        <strain evidence="7 8">DSM 5069</strain>
    </source>
</reference>
<dbReference type="InterPro" id="IPR036373">
    <property type="entry name" value="Ribosomal_bL17_sf"/>
</dbReference>
<dbReference type="GO" id="GO:0003735">
    <property type="term" value="F:structural constituent of ribosome"/>
    <property type="evidence" value="ECO:0007669"/>
    <property type="project" value="InterPro"/>
</dbReference>
<dbReference type="KEGG" id="tta:Theth_0715"/>
<evidence type="ECO:0000313" key="7">
    <source>
        <dbReference type="EMBL" id="AEH50800.1"/>
    </source>
</evidence>
<name>F7YX37_9THEM</name>
<evidence type="ECO:0000256" key="4">
    <source>
        <dbReference type="ARBA" id="ARBA00035494"/>
    </source>
</evidence>
<dbReference type="PANTHER" id="PTHR14413:SF16">
    <property type="entry name" value="LARGE RIBOSOMAL SUBUNIT PROTEIN BL17M"/>
    <property type="match status" value="1"/>
</dbReference>
<dbReference type="eggNOG" id="COG0203">
    <property type="taxonomic scope" value="Bacteria"/>
</dbReference>
<dbReference type="Proteomes" id="UP000006804">
    <property type="component" value="Chromosome"/>
</dbReference>
<evidence type="ECO:0000256" key="3">
    <source>
        <dbReference type="ARBA" id="ARBA00023274"/>
    </source>
</evidence>
<organism evidence="7 8">
    <name type="scientific">Pseudothermotoga thermarum DSM 5069</name>
    <dbReference type="NCBI Taxonomy" id="688269"/>
    <lineage>
        <taxon>Bacteria</taxon>
        <taxon>Thermotogati</taxon>
        <taxon>Thermotogota</taxon>
        <taxon>Thermotogae</taxon>
        <taxon>Thermotogales</taxon>
        <taxon>Thermotogaceae</taxon>
        <taxon>Pseudothermotoga</taxon>
    </lineage>
</organism>
<keyword evidence="8" id="KW-1185">Reference proteome</keyword>
<evidence type="ECO:0000256" key="2">
    <source>
        <dbReference type="ARBA" id="ARBA00022980"/>
    </source>
</evidence>
<dbReference type="Gene3D" id="3.90.1030.10">
    <property type="entry name" value="Ribosomal protein L17"/>
    <property type="match status" value="1"/>
</dbReference>
<dbReference type="SUPFAM" id="SSF64263">
    <property type="entry name" value="Prokaryotic ribosomal protein L17"/>
    <property type="match status" value="1"/>
</dbReference>
<evidence type="ECO:0000256" key="5">
    <source>
        <dbReference type="RuleBase" id="RU000660"/>
    </source>
</evidence>
<dbReference type="RefSeq" id="WP_013932022.1">
    <property type="nucleotide sequence ID" value="NC_015707.1"/>
</dbReference>